<name>A0ABY6ZCJ8_9BACL</name>
<dbReference type="InterPro" id="IPR000515">
    <property type="entry name" value="MetI-like"/>
</dbReference>
<gene>
    <name evidence="10" type="ORF">NZD89_16430</name>
</gene>
<feature type="transmembrane region" description="Helical" evidence="8">
    <location>
        <begin position="63"/>
        <end position="87"/>
    </location>
</feature>
<evidence type="ECO:0000256" key="1">
    <source>
        <dbReference type="ARBA" id="ARBA00004429"/>
    </source>
</evidence>
<dbReference type="Gene3D" id="1.10.3720.10">
    <property type="entry name" value="MetI-like"/>
    <property type="match status" value="2"/>
</dbReference>
<feature type="domain" description="ABC transmembrane type-1" evidence="9">
    <location>
        <begin position="354"/>
        <end position="544"/>
    </location>
</feature>
<dbReference type="NCBIfam" id="NF011624">
    <property type="entry name" value="PRK15050.1"/>
    <property type="match status" value="1"/>
</dbReference>
<dbReference type="SUPFAM" id="SSF161098">
    <property type="entry name" value="MetI-like"/>
    <property type="match status" value="2"/>
</dbReference>
<feature type="transmembrane region" description="Helical" evidence="8">
    <location>
        <begin position="527"/>
        <end position="548"/>
    </location>
</feature>
<dbReference type="PANTHER" id="PTHR43357">
    <property type="entry name" value="INNER MEMBRANE ABC TRANSPORTER PERMEASE PROTEIN YDCV"/>
    <property type="match status" value="1"/>
</dbReference>
<keyword evidence="7 8" id="KW-0472">Membrane</keyword>
<feature type="transmembrane region" description="Helical" evidence="8">
    <location>
        <begin position="99"/>
        <end position="119"/>
    </location>
</feature>
<dbReference type="Proteomes" id="UP001164761">
    <property type="component" value="Chromosome"/>
</dbReference>
<feature type="domain" description="ABC transmembrane type-1" evidence="9">
    <location>
        <begin position="59"/>
        <end position="266"/>
    </location>
</feature>
<keyword evidence="4" id="KW-0997">Cell inner membrane</keyword>
<sequence>MYRANKWRHPVPGIVFILIMAVLFVFPLWTLIRMGRSSGGRWISGFIQIWTERNFLASVGTSLHLALVSVFITAMAGTMIAIAFRMFAIPGRQFWLRAMELIVAFPSFLVAFSLIYLYGSRGAATVGIQQLFHLQQPPFDFLYSQTGIVLAEVTYYLPFMIRPVLSAIELLDGSLFEAASSLGAGRLRQIWRVLLPLSLPGITAGAVLCFLFILNEFGILLILGSQRTPTIPVSIYNRAMINLDLPGASQEALLMLVFVLAIYLFYRILYSRVERRFSEKLQRLSLDFAPLMAKGRSTGIFGSATAVLVGLVFFLPVAVVFLSSFAQNWVGTVFPTSFTLHWFTSLQWDDWGSIGTTLIISTLVSVISAVIGLLGAWLVTNRRGIEAGVYDTILTLPQTVPSVVVGLGLLLAYDSGEINLSNSPVIVILAQTTLVLPASYRTIVAALTKLPKSYSEAARGLGASPMRAFVRVTLPLLAPALKSAFGLAFALSAGELGATMMVYPPGFATAPIQIVQYVQRGYYAQGAALSVVMLSVLTIVLTVTTGNFRILSFKRRVRRVGGVERTQKSSYNYEKLMGEKF</sequence>
<feature type="transmembrane region" description="Helical" evidence="8">
    <location>
        <begin position="392"/>
        <end position="413"/>
    </location>
</feature>
<protein>
    <submittedName>
        <fullName evidence="10">2-aminoethylphosphonate ABC transporter permease subunit</fullName>
    </submittedName>
</protein>
<evidence type="ECO:0000256" key="4">
    <source>
        <dbReference type="ARBA" id="ARBA00022519"/>
    </source>
</evidence>
<evidence type="ECO:0000256" key="3">
    <source>
        <dbReference type="ARBA" id="ARBA00022475"/>
    </source>
</evidence>
<dbReference type="PROSITE" id="PS50928">
    <property type="entry name" value="ABC_TM1"/>
    <property type="match status" value="2"/>
</dbReference>
<comment type="subcellular location">
    <subcellularLocation>
        <location evidence="1">Cell inner membrane</location>
        <topology evidence="1">Multi-pass membrane protein</topology>
    </subcellularLocation>
    <subcellularLocation>
        <location evidence="8">Cell membrane</location>
        <topology evidence="8">Multi-pass membrane protein</topology>
    </subcellularLocation>
</comment>
<keyword evidence="2 8" id="KW-0813">Transport</keyword>
<evidence type="ECO:0000313" key="11">
    <source>
        <dbReference type="Proteomes" id="UP001164761"/>
    </source>
</evidence>
<evidence type="ECO:0000259" key="9">
    <source>
        <dbReference type="PROSITE" id="PS50928"/>
    </source>
</evidence>
<organism evidence="10 11">
    <name type="scientific">Alicyclobacillus fastidiosus</name>
    <dbReference type="NCBI Taxonomy" id="392011"/>
    <lineage>
        <taxon>Bacteria</taxon>
        <taxon>Bacillati</taxon>
        <taxon>Bacillota</taxon>
        <taxon>Bacilli</taxon>
        <taxon>Bacillales</taxon>
        <taxon>Alicyclobacillaceae</taxon>
        <taxon>Alicyclobacillus</taxon>
    </lineage>
</organism>
<keyword evidence="5 8" id="KW-0812">Transmembrane</keyword>
<dbReference type="CDD" id="cd06261">
    <property type="entry name" value="TM_PBP2"/>
    <property type="match status" value="2"/>
</dbReference>
<keyword evidence="3" id="KW-1003">Cell membrane</keyword>
<feature type="transmembrane region" description="Helical" evidence="8">
    <location>
        <begin position="12"/>
        <end position="32"/>
    </location>
</feature>
<evidence type="ECO:0000256" key="7">
    <source>
        <dbReference type="ARBA" id="ARBA00023136"/>
    </source>
</evidence>
<feature type="transmembrane region" description="Helical" evidence="8">
    <location>
        <begin position="468"/>
        <end position="491"/>
    </location>
</feature>
<feature type="transmembrane region" description="Helical" evidence="8">
    <location>
        <begin position="300"/>
        <end position="326"/>
    </location>
</feature>
<feature type="transmembrane region" description="Helical" evidence="8">
    <location>
        <begin position="252"/>
        <end position="270"/>
    </location>
</feature>
<comment type="similarity">
    <text evidence="8">Belongs to the binding-protein-dependent transport system permease family.</text>
</comment>
<feature type="transmembrane region" description="Helical" evidence="8">
    <location>
        <begin position="193"/>
        <end position="214"/>
    </location>
</feature>
<evidence type="ECO:0000256" key="8">
    <source>
        <dbReference type="RuleBase" id="RU363032"/>
    </source>
</evidence>
<keyword evidence="11" id="KW-1185">Reference proteome</keyword>
<evidence type="ECO:0000256" key="5">
    <source>
        <dbReference type="ARBA" id="ARBA00022692"/>
    </source>
</evidence>
<dbReference type="PANTHER" id="PTHR43357:SF4">
    <property type="entry name" value="INNER MEMBRANE ABC TRANSPORTER PERMEASE PROTEIN YDCV"/>
    <property type="match status" value="1"/>
</dbReference>
<feature type="transmembrane region" description="Helical" evidence="8">
    <location>
        <begin position="425"/>
        <end position="447"/>
    </location>
</feature>
<keyword evidence="6 8" id="KW-1133">Transmembrane helix</keyword>
<evidence type="ECO:0000313" key="10">
    <source>
        <dbReference type="EMBL" id="WAH39981.1"/>
    </source>
</evidence>
<feature type="transmembrane region" description="Helical" evidence="8">
    <location>
        <begin position="358"/>
        <end position="380"/>
    </location>
</feature>
<dbReference type="RefSeq" id="WP_268003879.1">
    <property type="nucleotide sequence ID" value="NZ_CP104067.1"/>
</dbReference>
<evidence type="ECO:0000256" key="6">
    <source>
        <dbReference type="ARBA" id="ARBA00022989"/>
    </source>
</evidence>
<dbReference type="EMBL" id="CP104067">
    <property type="protein sequence ID" value="WAH39981.1"/>
    <property type="molecule type" value="Genomic_DNA"/>
</dbReference>
<reference evidence="10" key="1">
    <citation type="submission" date="2022-08" db="EMBL/GenBank/DDBJ databases">
        <title>Alicyclobacillus fastidiosus DSM 17978, complete genome.</title>
        <authorList>
            <person name="Wang Q."/>
            <person name="Cai R."/>
            <person name="Wang Z."/>
        </authorList>
    </citation>
    <scope>NUCLEOTIDE SEQUENCE</scope>
    <source>
        <strain evidence="10">DSM 17978</strain>
    </source>
</reference>
<evidence type="ECO:0000256" key="2">
    <source>
        <dbReference type="ARBA" id="ARBA00022448"/>
    </source>
</evidence>
<accession>A0ABY6ZCJ8</accession>
<dbReference type="InterPro" id="IPR035906">
    <property type="entry name" value="MetI-like_sf"/>
</dbReference>
<proteinExistence type="inferred from homology"/>
<dbReference type="Pfam" id="PF00528">
    <property type="entry name" value="BPD_transp_1"/>
    <property type="match status" value="2"/>
</dbReference>